<comment type="caution">
    <text evidence="1">The sequence shown here is derived from an EMBL/GenBank/DDBJ whole genome shotgun (WGS) entry which is preliminary data.</text>
</comment>
<evidence type="ECO:0000313" key="1">
    <source>
        <dbReference type="EMBL" id="GFO17279.1"/>
    </source>
</evidence>
<organism evidence="1 2">
    <name type="scientific">Plakobranchus ocellatus</name>
    <dbReference type="NCBI Taxonomy" id="259542"/>
    <lineage>
        <taxon>Eukaryota</taxon>
        <taxon>Metazoa</taxon>
        <taxon>Spiralia</taxon>
        <taxon>Lophotrochozoa</taxon>
        <taxon>Mollusca</taxon>
        <taxon>Gastropoda</taxon>
        <taxon>Heterobranchia</taxon>
        <taxon>Euthyneura</taxon>
        <taxon>Panpulmonata</taxon>
        <taxon>Sacoglossa</taxon>
        <taxon>Placobranchoidea</taxon>
        <taxon>Plakobranchidae</taxon>
        <taxon>Plakobranchus</taxon>
    </lineage>
</organism>
<reference evidence="1 2" key="1">
    <citation type="journal article" date="2021" name="Elife">
        <title>Chloroplast acquisition without the gene transfer in kleptoplastic sea slugs, Plakobranchus ocellatus.</title>
        <authorList>
            <person name="Maeda T."/>
            <person name="Takahashi S."/>
            <person name="Yoshida T."/>
            <person name="Shimamura S."/>
            <person name="Takaki Y."/>
            <person name="Nagai Y."/>
            <person name="Toyoda A."/>
            <person name="Suzuki Y."/>
            <person name="Arimoto A."/>
            <person name="Ishii H."/>
            <person name="Satoh N."/>
            <person name="Nishiyama T."/>
            <person name="Hasebe M."/>
            <person name="Maruyama T."/>
            <person name="Minagawa J."/>
            <person name="Obokata J."/>
            <person name="Shigenobu S."/>
        </authorList>
    </citation>
    <scope>NUCLEOTIDE SEQUENCE [LARGE SCALE GENOMIC DNA]</scope>
</reference>
<protein>
    <submittedName>
        <fullName evidence="1">Uncharacterized protein</fullName>
    </submittedName>
</protein>
<gene>
    <name evidence="1" type="ORF">PoB_004378400</name>
</gene>
<dbReference type="EMBL" id="BLXT01004769">
    <property type="protein sequence ID" value="GFO17279.1"/>
    <property type="molecule type" value="Genomic_DNA"/>
</dbReference>
<dbReference type="AlphaFoldDB" id="A0AAV4BG05"/>
<name>A0AAV4BG05_9GAST</name>
<proteinExistence type="predicted"/>
<sequence length="163" mass="18649">MGHEGAEKKIMNEPVGNDRARDFQLKLGRRKLDVDRILKVGDWLCINSCIQESFPLVDDLPRPVWEDGINYKINLQELFFGSLTIRVRPYAFTEEALNGVREYTILTMGSCTPGYSMCLMKKKEIFYISDCHSKDEKRMPVPEGTAIITKHTASANVEIFLTE</sequence>
<accession>A0AAV4BG05</accession>
<dbReference type="Proteomes" id="UP000735302">
    <property type="component" value="Unassembled WGS sequence"/>
</dbReference>
<evidence type="ECO:0000313" key="2">
    <source>
        <dbReference type="Proteomes" id="UP000735302"/>
    </source>
</evidence>
<keyword evidence="2" id="KW-1185">Reference proteome</keyword>